<accession>A0A9E6XU54</accession>
<dbReference type="GO" id="GO:0005524">
    <property type="term" value="F:ATP binding"/>
    <property type="evidence" value="ECO:0007669"/>
    <property type="project" value="UniProtKB-KW"/>
</dbReference>
<proteinExistence type="inferred from homology"/>
<keyword evidence="9" id="KW-1185">Reference proteome</keyword>
<dbReference type="InterPro" id="IPR027417">
    <property type="entry name" value="P-loop_NTPase"/>
</dbReference>
<dbReference type="InterPro" id="IPR017871">
    <property type="entry name" value="ABC_transporter-like_CS"/>
</dbReference>
<reference evidence="8" key="1">
    <citation type="journal article" date="2022" name="Int. J. Syst. Evol. Microbiol.">
        <title>Pseudomonas aegrilactucae sp. nov. and Pseudomonas morbosilactucae sp. nov., pathogens causing bacterial rot of lettuce in Japan.</title>
        <authorList>
            <person name="Sawada H."/>
            <person name="Fujikawa T."/>
            <person name="Satou M."/>
        </authorList>
    </citation>
    <scope>NUCLEOTIDE SEQUENCE</scope>
    <source>
        <strain evidence="8">0166_1</strain>
    </source>
</reference>
<evidence type="ECO:0000313" key="8">
    <source>
        <dbReference type="EMBL" id="UGS34429.1"/>
    </source>
</evidence>
<dbReference type="CDD" id="cd03230">
    <property type="entry name" value="ABC_DR_subfamily_A"/>
    <property type="match status" value="1"/>
</dbReference>
<evidence type="ECO:0000256" key="1">
    <source>
        <dbReference type="ARBA" id="ARBA00004202"/>
    </source>
</evidence>
<dbReference type="GO" id="GO:0005886">
    <property type="term" value="C:plasma membrane"/>
    <property type="evidence" value="ECO:0007669"/>
    <property type="project" value="UniProtKB-SubCell"/>
</dbReference>
<dbReference type="InterPro" id="IPR050763">
    <property type="entry name" value="ABC_transporter_ATP-binding"/>
</dbReference>
<dbReference type="InterPro" id="IPR003439">
    <property type="entry name" value="ABC_transporter-like_ATP-bd"/>
</dbReference>
<dbReference type="Proteomes" id="UP001162834">
    <property type="component" value="Chromosome"/>
</dbReference>
<protein>
    <submittedName>
        <fullName evidence="8">Multidrug efflux system ATP-binding protein</fullName>
    </submittedName>
</protein>
<evidence type="ECO:0000256" key="4">
    <source>
        <dbReference type="ARBA" id="ARBA00022741"/>
    </source>
</evidence>
<keyword evidence="4" id="KW-0547">Nucleotide-binding</keyword>
<dbReference type="AlphaFoldDB" id="A0A9E6XU54"/>
<keyword evidence="3" id="KW-0813">Transport</keyword>
<evidence type="ECO:0000256" key="6">
    <source>
        <dbReference type="ARBA" id="ARBA00023251"/>
    </source>
</evidence>
<comment type="subcellular location">
    <subcellularLocation>
        <location evidence="1">Cell membrane</location>
        <topology evidence="1">Peripheral membrane protein</topology>
    </subcellularLocation>
</comment>
<evidence type="ECO:0000256" key="5">
    <source>
        <dbReference type="ARBA" id="ARBA00022840"/>
    </source>
</evidence>
<evidence type="ECO:0000256" key="3">
    <source>
        <dbReference type="ARBA" id="ARBA00022448"/>
    </source>
</evidence>
<gene>
    <name evidence="8" type="ORF">DSM104329_00807</name>
</gene>
<dbReference type="GO" id="GO:0046677">
    <property type="term" value="P:response to antibiotic"/>
    <property type="evidence" value="ECO:0007669"/>
    <property type="project" value="UniProtKB-KW"/>
</dbReference>
<dbReference type="RefSeq" id="WP_259314103.1">
    <property type="nucleotide sequence ID" value="NZ_CP087164.1"/>
</dbReference>
<keyword evidence="6" id="KW-0046">Antibiotic resistance</keyword>
<comment type="similarity">
    <text evidence="2">Belongs to the ABC transporter superfamily.</text>
</comment>
<name>A0A9E6XU54_9ACTN</name>
<dbReference type="PANTHER" id="PTHR42711">
    <property type="entry name" value="ABC TRANSPORTER ATP-BINDING PROTEIN"/>
    <property type="match status" value="1"/>
</dbReference>
<keyword evidence="5 8" id="KW-0067">ATP-binding</keyword>
<dbReference type="PANTHER" id="PTHR42711:SF5">
    <property type="entry name" value="ABC TRANSPORTER ATP-BINDING PROTEIN NATA"/>
    <property type="match status" value="1"/>
</dbReference>
<sequence>MRTDHAIETLRLTKRYGRHEALRNVDLLVGRQEVFGLIGPNGAGKTTLIRVLVDLIRPTSGTAAVLGCDSRRQGVALRSRVGYLPGDLALYDDLTAAEHLRLLARLRRRPELDPRPLADRLGLDLHRPIRALSKGNRQKVGLVQAFMHEPELLILDEPTSGLDPLVQHEFVAMVEEARGDGATIFLSSHVLSEVERVADRVGLVRDGSLVTVEDLGQLKARMTRRIELHLAGPAPPGAFAGIPGVRSVEQRGDVVRLVVSGPVDAVVKTAARFDVVSISSHDPDLEDVFLELYDGEEAPLAV</sequence>
<dbReference type="PROSITE" id="PS00211">
    <property type="entry name" value="ABC_TRANSPORTER_1"/>
    <property type="match status" value="1"/>
</dbReference>
<dbReference type="PROSITE" id="PS50893">
    <property type="entry name" value="ABC_TRANSPORTER_2"/>
    <property type="match status" value="1"/>
</dbReference>
<dbReference type="Pfam" id="PF00005">
    <property type="entry name" value="ABC_tran"/>
    <property type="match status" value="1"/>
</dbReference>
<dbReference type="SMART" id="SM00382">
    <property type="entry name" value="AAA"/>
    <property type="match status" value="1"/>
</dbReference>
<dbReference type="EMBL" id="CP087164">
    <property type="protein sequence ID" value="UGS34429.1"/>
    <property type="molecule type" value="Genomic_DNA"/>
</dbReference>
<dbReference type="InterPro" id="IPR003593">
    <property type="entry name" value="AAA+_ATPase"/>
</dbReference>
<evidence type="ECO:0000256" key="2">
    <source>
        <dbReference type="ARBA" id="ARBA00005417"/>
    </source>
</evidence>
<dbReference type="SUPFAM" id="SSF52540">
    <property type="entry name" value="P-loop containing nucleoside triphosphate hydrolases"/>
    <property type="match status" value="1"/>
</dbReference>
<dbReference type="KEGG" id="sbae:DSM104329_00807"/>
<feature type="domain" description="ABC transporter" evidence="7">
    <location>
        <begin position="7"/>
        <end position="231"/>
    </location>
</feature>
<evidence type="ECO:0000259" key="7">
    <source>
        <dbReference type="PROSITE" id="PS50893"/>
    </source>
</evidence>
<evidence type="ECO:0000313" key="9">
    <source>
        <dbReference type="Proteomes" id="UP001162834"/>
    </source>
</evidence>
<dbReference type="Gene3D" id="3.40.50.300">
    <property type="entry name" value="P-loop containing nucleotide triphosphate hydrolases"/>
    <property type="match status" value="1"/>
</dbReference>
<organism evidence="8 9">
    <name type="scientific">Capillimicrobium parvum</name>
    <dbReference type="NCBI Taxonomy" id="2884022"/>
    <lineage>
        <taxon>Bacteria</taxon>
        <taxon>Bacillati</taxon>
        <taxon>Actinomycetota</taxon>
        <taxon>Thermoleophilia</taxon>
        <taxon>Solirubrobacterales</taxon>
        <taxon>Capillimicrobiaceae</taxon>
        <taxon>Capillimicrobium</taxon>
    </lineage>
</organism>
<dbReference type="GO" id="GO:0016887">
    <property type="term" value="F:ATP hydrolysis activity"/>
    <property type="evidence" value="ECO:0007669"/>
    <property type="project" value="InterPro"/>
</dbReference>